<sequence>MQGAFQRSQQEPPSGKLVTGRQAYTIEVPGTASAKDLSVVFYRAHEGMSEPYSITVEVTHPDALIRAHYLGRGANFIIAPEDGVEPRRYCGVITHFIKVKKTKDFSLYTFVIEAYIGRLRLTLASRTFQHVTAPQIIEAILLKHGFLGHQYHFRLRRTYPEHAFRMQYQISDFDYIHVVMQQEGIFFYVEQGKYGDEIVFGDDIDHYVYLPELKVPYREKAGLESGVEAVFALQTHAQTVQQSFMVADYNPLKAWERFKDEANIAYEDTTTYGQSYVYGTSHLSQTGAQWEAQLRHEAAIAWQVVYEGESTVLELRPGRILRIDEELADAPSGQVIIEVWHSGGRGKSYQNAYKSIPSDRRFRLKLEEHMWPKVVGSLSARVTSPKKYKYAFVTKDGHYIIRLDLDWDPWNPGGESVPLRLAKPFAGALQTGFHFPAIDGTEAVIQARDGDPNKLYISHFHHTSLQTDLITSQDRWMSRNVLRTQSNNKVRMEDWEGQEHVKVATEYGKSQLTLGHMVNARREERGGGFELRTDDKGSVRAGKGLFLSADLQAKAQGKQLEMSPAMGQLQVSNAQAQGLADAAAVAKAEIAALKAESQWLKDSVAELKQAVMVLSAPGGIALATPDRLSIAAGKDVNVTASTGIGMSALRNVAIAAGDVLSLFAHKLGIKLFAARGKVLIQAQSDAIEMVAAKDMHLTSAEGTLTANAANGVVLGGGGTAYSKVLADDVHMGGAGKLFLHFTEVVLMGPGGLSLPLPKFEQLDVHHDEMFTLSDTVTGRPLVKRPYKIQLADGKIVEGVTGDDGETLLSKADIAQGMKLLSPFKKG</sequence>
<dbReference type="AlphaFoldDB" id="A0A226WZN4"/>
<dbReference type="SUPFAM" id="SSF69279">
    <property type="entry name" value="Phage tail proteins"/>
    <property type="match status" value="2"/>
</dbReference>
<dbReference type="Proteomes" id="UP000214720">
    <property type="component" value="Unassembled WGS sequence"/>
</dbReference>
<dbReference type="NCBIfam" id="TIGR01646">
    <property type="entry name" value="vgr_GE"/>
    <property type="match status" value="1"/>
</dbReference>
<evidence type="ECO:0000259" key="3">
    <source>
        <dbReference type="Pfam" id="PF13296"/>
    </source>
</evidence>
<feature type="domain" description="Putative type VI secretion system Rhs element associated Vgr" evidence="3">
    <location>
        <begin position="483"/>
        <end position="583"/>
    </location>
</feature>
<evidence type="ECO:0000256" key="1">
    <source>
        <dbReference type="SAM" id="Coils"/>
    </source>
</evidence>
<organism evidence="4 5">
    <name type="scientific">Caballeronia sordidicola</name>
    <name type="common">Burkholderia sordidicola</name>
    <dbReference type="NCBI Taxonomy" id="196367"/>
    <lineage>
        <taxon>Bacteria</taxon>
        <taxon>Pseudomonadati</taxon>
        <taxon>Pseudomonadota</taxon>
        <taxon>Betaproteobacteria</taxon>
        <taxon>Burkholderiales</taxon>
        <taxon>Burkholderiaceae</taxon>
        <taxon>Caballeronia</taxon>
    </lineage>
</organism>
<dbReference type="Pfam" id="PF13296">
    <property type="entry name" value="T6SS_Vgr"/>
    <property type="match status" value="1"/>
</dbReference>
<dbReference type="Gene3D" id="3.55.50.10">
    <property type="entry name" value="Baseplate protein-like domains"/>
    <property type="match status" value="1"/>
</dbReference>
<dbReference type="EMBL" id="MTHB01000123">
    <property type="protein sequence ID" value="OXC76563.1"/>
    <property type="molecule type" value="Genomic_DNA"/>
</dbReference>
<evidence type="ECO:0000259" key="2">
    <source>
        <dbReference type="Pfam" id="PF10106"/>
    </source>
</evidence>
<feature type="domain" description="DUF2345" evidence="2">
    <location>
        <begin position="602"/>
        <end position="749"/>
    </location>
</feature>
<dbReference type="Gene3D" id="2.40.50.230">
    <property type="entry name" value="Gp5 N-terminal domain"/>
    <property type="match status" value="1"/>
</dbReference>
<dbReference type="InterPro" id="IPR028244">
    <property type="entry name" value="T6SS_Rhs_Vgr_dom"/>
</dbReference>
<keyword evidence="1" id="KW-0175">Coiled coil</keyword>
<dbReference type="InterPro" id="IPR018769">
    <property type="entry name" value="VgrG2_DUF2345"/>
</dbReference>
<gene>
    <name evidence="4" type="ORF">BSU04_21340</name>
</gene>
<comment type="caution">
    <text evidence="4">The sequence shown here is derived from an EMBL/GenBank/DDBJ whole genome shotgun (WGS) entry which is preliminary data.</text>
</comment>
<feature type="coiled-coil region" evidence="1">
    <location>
        <begin position="576"/>
        <end position="610"/>
    </location>
</feature>
<evidence type="ECO:0000313" key="4">
    <source>
        <dbReference type="EMBL" id="OXC76563.1"/>
    </source>
</evidence>
<dbReference type="Gene3D" id="4.10.220.110">
    <property type="match status" value="1"/>
</dbReference>
<protein>
    <submittedName>
        <fullName evidence="4">VgrG protein</fullName>
    </submittedName>
</protein>
<reference evidence="5" key="1">
    <citation type="submission" date="2017-01" db="EMBL/GenBank/DDBJ databases">
        <title>Genome Analysis of Deinococcus marmoris KOPRI26562.</title>
        <authorList>
            <person name="Kim J.H."/>
            <person name="Oh H.-M."/>
        </authorList>
    </citation>
    <scope>NUCLEOTIDE SEQUENCE [LARGE SCALE GENOMIC DNA]</scope>
    <source>
        <strain evidence="5">PAMC 26633</strain>
    </source>
</reference>
<name>A0A226WZN4_CABSO</name>
<dbReference type="Pfam" id="PF05954">
    <property type="entry name" value="Phage_GPD"/>
    <property type="match status" value="1"/>
</dbReference>
<dbReference type="RefSeq" id="WP_089162294.1">
    <property type="nucleotide sequence ID" value="NZ_MTHB01000123.1"/>
</dbReference>
<dbReference type="Gene3D" id="2.30.110.50">
    <property type="match status" value="1"/>
</dbReference>
<proteinExistence type="predicted"/>
<dbReference type="Pfam" id="PF10106">
    <property type="entry name" value="DUF2345"/>
    <property type="match status" value="1"/>
</dbReference>
<dbReference type="SUPFAM" id="SSF69255">
    <property type="entry name" value="gp5 N-terminal domain-like"/>
    <property type="match status" value="1"/>
</dbReference>
<dbReference type="InterPro" id="IPR006533">
    <property type="entry name" value="T6SS_Vgr_RhsGE"/>
</dbReference>
<dbReference type="InterPro" id="IPR037026">
    <property type="entry name" value="Vgr_OB-fold_dom_sf"/>
</dbReference>
<dbReference type="OrthoDB" id="8590234at2"/>
<accession>A0A226WZN4</accession>
<evidence type="ECO:0000313" key="5">
    <source>
        <dbReference type="Proteomes" id="UP000214720"/>
    </source>
</evidence>